<accession>A0ABZ3H5X3</accession>
<evidence type="ECO:0000256" key="13">
    <source>
        <dbReference type="SAM" id="SignalP"/>
    </source>
</evidence>
<feature type="chain" id="PRO_5046253085" evidence="13">
    <location>
        <begin position="21"/>
        <end position="607"/>
    </location>
</feature>
<dbReference type="Proteomes" id="UP001447842">
    <property type="component" value="Chromosome"/>
</dbReference>
<keyword evidence="6" id="KW-0067">ATP-binding</keyword>
<dbReference type="PROSITE" id="PS50110">
    <property type="entry name" value="RESPONSE_REGULATORY"/>
    <property type="match status" value="1"/>
</dbReference>
<dbReference type="InterPro" id="IPR011006">
    <property type="entry name" value="CheY-like_superfamily"/>
</dbReference>
<feature type="modified residue" description="4-aspartylphosphate" evidence="10">
    <location>
        <position position="404"/>
    </location>
</feature>
<feature type="signal peptide" evidence="13">
    <location>
        <begin position="1"/>
        <end position="20"/>
    </location>
</feature>
<evidence type="ECO:0000256" key="2">
    <source>
        <dbReference type="ARBA" id="ARBA00022475"/>
    </source>
</evidence>
<evidence type="ECO:0000256" key="11">
    <source>
        <dbReference type="SAM" id="MobiDB-lite"/>
    </source>
</evidence>
<dbReference type="SMART" id="SM00448">
    <property type="entry name" value="REC"/>
    <property type="match status" value="1"/>
</dbReference>
<evidence type="ECO:0000256" key="3">
    <source>
        <dbReference type="ARBA" id="ARBA00022553"/>
    </source>
</evidence>
<keyword evidence="3 10" id="KW-0597">Phosphoprotein</keyword>
<sequence>MIKLRRLLVAAMFLAAGAFAALNQAISIGAFSNADAAQSRIAEVKKHLMQDEAVAALITAKSFSFTVEQVKGLYRSELTGFADAGDLPVVMERVKGVVPDAYYVSRTTAASDTATAPVPVQEEDGVFVVDETDAVVEEVPLAAAPEAAEVPEAAPEKVIPEAAAVDELPAPAASTEVTASNELPEPPLDGTSSMLLYSILLAAVALLILLYVARRKRTSNDFFPQHEKEDFEELAEKFAASSSAAHAPETETALEEPEAPESAPAEEHFEPEPAVEIEETPFYEEPAAEPEPVVFETPEETVAETTPETAEEVPEAPAEPAAAPAETVSRKKRSLPADLGSVTKERLAEFAGNRLLIAEDNLINQKVISRLLEGSGMEIVIANNGQEALDMLNADPGYNMVLMDAHMPVMDGFEATRAIRQDPRFDAITVVALSGDVGADDIRKMREAGMEEQLAKPLRVDALYEVMYQYLNLASEAAETAEDETLPELKTHEYDGVFNASVGLDICAGDKVMYAEILDEFVASYNEADNLVRTYIRANDDARLVAFMLDVKGVASNIGADALAEAAETLREAVLINRVEEYTKLADAFASTLHKTMAAIDSFKTTL</sequence>
<keyword evidence="13" id="KW-0732">Signal</keyword>
<evidence type="ECO:0000256" key="8">
    <source>
        <dbReference type="ARBA" id="ARBA00023012"/>
    </source>
</evidence>
<gene>
    <name evidence="15" type="ORF">WCY31_06640</name>
</gene>
<dbReference type="CDD" id="cd17546">
    <property type="entry name" value="REC_hyHK_CKI1_RcsC-like"/>
    <property type="match status" value="1"/>
</dbReference>
<evidence type="ECO:0000313" key="15">
    <source>
        <dbReference type="EMBL" id="XAU13931.1"/>
    </source>
</evidence>
<evidence type="ECO:0000256" key="9">
    <source>
        <dbReference type="ARBA" id="ARBA00023136"/>
    </source>
</evidence>
<dbReference type="SUPFAM" id="SSF47226">
    <property type="entry name" value="Histidine-containing phosphotransfer domain, HPT domain"/>
    <property type="match status" value="1"/>
</dbReference>
<evidence type="ECO:0000256" key="5">
    <source>
        <dbReference type="ARBA" id="ARBA00022741"/>
    </source>
</evidence>
<feature type="region of interest" description="Disordered" evidence="11">
    <location>
        <begin position="287"/>
        <end position="332"/>
    </location>
</feature>
<keyword evidence="9 12" id="KW-0472">Membrane</keyword>
<dbReference type="Pfam" id="PF00072">
    <property type="entry name" value="Response_reg"/>
    <property type="match status" value="1"/>
</dbReference>
<organism evidence="15 16">
    <name type="scientific">Sulfurimonas diazotrophicus</name>
    <dbReference type="NCBI Taxonomy" id="3131939"/>
    <lineage>
        <taxon>Bacteria</taxon>
        <taxon>Pseudomonadati</taxon>
        <taxon>Campylobacterota</taxon>
        <taxon>Epsilonproteobacteria</taxon>
        <taxon>Campylobacterales</taxon>
        <taxon>Sulfurimonadaceae</taxon>
        <taxon>Sulfurimonas</taxon>
    </lineage>
</organism>
<keyword evidence="2" id="KW-1003">Cell membrane</keyword>
<evidence type="ECO:0000256" key="10">
    <source>
        <dbReference type="PROSITE-ProRule" id="PRU00169"/>
    </source>
</evidence>
<keyword evidence="8" id="KW-0902">Two-component regulatory system</keyword>
<protein>
    <submittedName>
        <fullName evidence="15">Response regulator</fullName>
    </submittedName>
</protein>
<name>A0ABZ3H5X3_9BACT</name>
<dbReference type="InterPro" id="IPR001789">
    <property type="entry name" value="Sig_transdc_resp-reg_receiver"/>
</dbReference>
<dbReference type="Gene3D" id="1.20.120.160">
    <property type="entry name" value="HPT domain"/>
    <property type="match status" value="1"/>
</dbReference>
<dbReference type="Gene3D" id="3.40.50.2300">
    <property type="match status" value="1"/>
</dbReference>
<keyword evidence="7 12" id="KW-1133">Transmembrane helix</keyword>
<evidence type="ECO:0000256" key="6">
    <source>
        <dbReference type="ARBA" id="ARBA00022840"/>
    </source>
</evidence>
<feature type="domain" description="Response regulatory" evidence="14">
    <location>
        <begin position="354"/>
        <end position="471"/>
    </location>
</feature>
<feature type="compositionally biased region" description="Low complexity" evidence="11">
    <location>
        <begin position="315"/>
        <end position="327"/>
    </location>
</feature>
<feature type="transmembrane region" description="Helical" evidence="12">
    <location>
        <begin position="194"/>
        <end position="213"/>
    </location>
</feature>
<evidence type="ECO:0000256" key="7">
    <source>
        <dbReference type="ARBA" id="ARBA00022989"/>
    </source>
</evidence>
<keyword evidence="4 12" id="KW-0812">Transmembrane</keyword>
<comment type="subcellular location">
    <subcellularLocation>
        <location evidence="1">Cell membrane</location>
        <topology evidence="1">Multi-pass membrane protein</topology>
    </subcellularLocation>
</comment>
<evidence type="ECO:0000313" key="16">
    <source>
        <dbReference type="Proteomes" id="UP001447842"/>
    </source>
</evidence>
<dbReference type="InterPro" id="IPR036641">
    <property type="entry name" value="HPT_dom_sf"/>
</dbReference>
<dbReference type="PANTHER" id="PTHR45339:SF1">
    <property type="entry name" value="HYBRID SIGNAL TRANSDUCTION HISTIDINE KINASE J"/>
    <property type="match status" value="1"/>
</dbReference>
<reference evidence="15 16" key="1">
    <citation type="submission" date="2024-03" db="EMBL/GenBank/DDBJ databases">
        <title>Sulfurimonas sp. HSL3-1.</title>
        <authorList>
            <person name="Wang S."/>
        </authorList>
    </citation>
    <scope>NUCLEOTIDE SEQUENCE [LARGE SCALE GENOMIC DNA]</scope>
    <source>
        <strain evidence="15 16">HSL3-1</strain>
    </source>
</reference>
<keyword evidence="5" id="KW-0547">Nucleotide-binding</keyword>
<keyword evidence="16" id="KW-1185">Reference proteome</keyword>
<evidence type="ECO:0000256" key="4">
    <source>
        <dbReference type="ARBA" id="ARBA00022692"/>
    </source>
</evidence>
<evidence type="ECO:0000259" key="14">
    <source>
        <dbReference type="PROSITE" id="PS50110"/>
    </source>
</evidence>
<dbReference type="RefSeq" id="WP_345971739.1">
    <property type="nucleotide sequence ID" value="NZ_CP147920.1"/>
</dbReference>
<evidence type="ECO:0000256" key="1">
    <source>
        <dbReference type="ARBA" id="ARBA00004651"/>
    </source>
</evidence>
<dbReference type="EMBL" id="CP147920">
    <property type="protein sequence ID" value="XAU13931.1"/>
    <property type="molecule type" value="Genomic_DNA"/>
</dbReference>
<evidence type="ECO:0000256" key="12">
    <source>
        <dbReference type="SAM" id="Phobius"/>
    </source>
</evidence>
<proteinExistence type="predicted"/>
<dbReference type="SUPFAM" id="SSF52172">
    <property type="entry name" value="CheY-like"/>
    <property type="match status" value="1"/>
</dbReference>
<dbReference type="PANTHER" id="PTHR45339">
    <property type="entry name" value="HYBRID SIGNAL TRANSDUCTION HISTIDINE KINASE J"/>
    <property type="match status" value="1"/>
</dbReference>
<feature type="region of interest" description="Disordered" evidence="11">
    <location>
        <begin position="236"/>
        <end position="272"/>
    </location>
</feature>